<keyword evidence="1" id="KW-0963">Cytoplasm</keyword>
<reference evidence="10 11" key="1">
    <citation type="submission" date="2016-10" db="EMBL/GenBank/DDBJ databases">
        <authorList>
            <person name="de Groot N.N."/>
        </authorList>
    </citation>
    <scope>NUCLEOTIDE SEQUENCE [LARGE SCALE GENOMIC DNA]</scope>
    <source>
        <strain evidence="9 11">NLAE-zl-C202</strain>
        <strain evidence="8 10">NLAE-zl-G339</strain>
    </source>
</reference>
<dbReference type="AlphaFoldDB" id="A0A1H4GH34"/>
<dbReference type="Gene3D" id="3.30.750.44">
    <property type="match status" value="1"/>
</dbReference>
<feature type="chain" id="PRO_5010950599" description="Tricorn protease homolog" evidence="4">
    <location>
        <begin position="20"/>
        <end position="1119"/>
    </location>
</feature>
<dbReference type="SUPFAM" id="SSF69304">
    <property type="entry name" value="Tricorn protease N-terminal domain"/>
    <property type="match status" value="1"/>
</dbReference>
<dbReference type="InterPro" id="IPR028204">
    <property type="entry name" value="Tricorn_C1"/>
</dbReference>
<keyword evidence="1" id="KW-0720">Serine protease</keyword>
<evidence type="ECO:0000313" key="9">
    <source>
        <dbReference type="EMBL" id="SFM47525.1"/>
    </source>
</evidence>
<evidence type="ECO:0000256" key="1">
    <source>
        <dbReference type="PIRNR" id="PIRNR036421"/>
    </source>
</evidence>
<evidence type="ECO:0000256" key="2">
    <source>
        <dbReference type="PIRSR" id="PIRSR036421-1"/>
    </source>
</evidence>
<dbReference type="PANTHER" id="PTHR42972">
    <property type="entry name" value="TOL-PAL SYSTEM PROTEIN TOLB"/>
    <property type="match status" value="1"/>
</dbReference>
<evidence type="ECO:0000256" key="4">
    <source>
        <dbReference type="SAM" id="SignalP"/>
    </source>
</evidence>
<feature type="active site" description="Nucleophile" evidence="2">
    <location>
        <position position="1021"/>
    </location>
</feature>
<proteinExistence type="inferred from homology"/>
<evidence type="ECO:0000313" key="8">
    <source>
        <dbReference type="EMBL" id="SEB08310.1"/>
    </source>
</evidence>
<feature type="active site" description="Charge relay system" evidence="2">
    <location>
        <position position="805"/>
    </location>
</feature>
<reference evidence="7" key="3">
    <citation type="journal article" date="2019" name="bioRxiv">
        <title>Acquired interbacterial defense systems protect against interspecies antagonism in the human gut microbiome.</title>
        <authorList>
            <person name="Ross B.D."/>
            <person name="Verster A.J."/>
            <person name="Radey M.C."/>
            <person name="Schmidtke D.T."/>
            <person name="Pope C.E."/>
            <person name="Hoffman L.R."/>
            <person name="Hajjar A.M."/>
            <person name="Peterson S.B."/>
            <person name="Borenstein E."/>
            <person name="Mougous J.D."/>
        </authorList>
    </citation>
    <scope>NUCLEOTIDE SEQUENCE</scope>
    <source>
        <strain evidence="7">H204</strain>
    </source>
</reference>
<comment type="similarity">
    <text evidence="1">Belongs to the peptidase S41B family.</text>
</comment>
<evidence type="ECO:0000313" key="7">
    <source>
        <dbReference type="EMBL" id="KAA9043036.1"/>
    </source>
</evidence>
<dbReference type="Pfam" id="PF26549">
    <property type="entry name" value="Tricorn_N"/>
    <property type="match status" value="1"/>
</dbReference>
<dbReference type="InterPro" id="IPR011042">
    <property type="entry name" value="6-blade_b-propeller_TolB-like"/>
</dbReference>
<feature type="domain" description="Tricorn protease C1" evidence="6">
    <location>
        <begin position="742"/>
        <end position="799"/>
    </location>
</feature>
<dbReference type="EMBL" id="FOUM01000005">
    <property type="protein sequence ID" value="SFM47525.1"/>
    <property type="molecule type" value="Genomic_DNA"/>
</dbReference>
<dbReference type="Pfam" id="PF14684">
    <property type="entry name" value="Tricorn_C1"/>
    <property type="match status" value="1"/>
</dbReference>
<dbReference type="Proteomes" id="UP000183766">
    <property type="component" value="Unassembled WGS sequence"/>
</dbReference>
<dbReference type="SUPFAM" id="SSF50156">
    <property type="entry name" value="PDZ domain-like"/>
    <property type="match status" value="1"/>
</dbReference>
<dbReference type="InterPro" id="IPR012393">
    <property type="entry name" value="Tricorn_protease"/>
</dbReference>
<evidence type="ECO:0000313" key="10">
    <source>
        <dbReference type="Proteomes" id="UP000183040"/>
    </source>
</evidence>
<organism evidence="8 10">
    <name type="scientific">Bacteroides xylanisolvens</name>
    <dbReference type="NCBI Taxonomy" id="371601"/>
    <lineage>
        <taxon>Bacteria</taxon>
        <taxon>Pseudomonadati</taxon>
        <taxon>Bacteroidota</taxon>
        <taxon>Bacteroidia</taxon>
        <taxon>Bacteroidales</taxon>
        <taxon>Bacteroidaceae</taxon>
        <taxon>Bacteroides</taxon>
    </lineage>
</organism>
<dbReference type="PIRSF" id="PIRSF036421">
    <property type="entry name" value="Tricorn_protease"/>
    <property type="match status" value="1"/>
</dbReference>
<dbReference type="Gene3D" id="3.90.226.10">
    <property type="entry name" value="2-enoyl-CoA Hydratase, Chain A, domain 1"/>
    <property type="match status" value="1"/>
</dbReference>
<dbReference type="Pfam" id="PF26550">
    <property type="entry name" value="Tricorn_2nd"/>
    <property type="match status" value="1"/>
</dbReference>
<dbReference type="InterPro" id="IPR036034">
    <property type="entry name" value="PDZ_sf"/>
</dbReference>
<dbReference type="RefSeq" id="WP_074708089.1">
    <property type="nucleotide sequence ID" value="NZ_CP041230.1"/>
</dbReference>
<keyword evidence="1 8" id="KW-0645">Protease</keyword>
<protein>
    <recommendedName>
        <fullName evidence="1">Tricorn protease homolog</fullName>
        <ecNumber evidence="1">3.4.21.-</ecNumber>
    </recommendedName>
</protein>
<dbReference type="CDD" id="cd07562">
    <property type="entry name" value="Peptidase_S41_TRI"/>
    <property type="match status" value="1"/>
</dbReference>
<evidence type="ECO:0000313" key="11">
    <source>
        <dbReference type="Proteomes" id="UP000183766"/>
    </source>
</evidence>
<dbReference type="GO" id="GO:0005737">
    <property type="term" value="C:cytoplasm"/>
    <property type="evidence" value="ECO:0007669"/>
    <property type="project" value="UniProtKB-SubCell"/>
</dbReference>
<dbReference type="InterPro" id="IPR029045">
    <property type="entry name" value="ClpP/crotonase-like_dom_sf"/>
</dbReference>
<dbReference type="SUPFAM" id="SSF52096">
    <property type="entry name" value="ClpP/crotonase"/>
    <property type="match status" value="1"/>
</dbReference>
<evidence type="ECO:0000313" key="12">
    <source>
        <dbReference type="Proteomes" id="UP000327007"/>
    </source>
</evidence>
<sequence>MKKLITSLALVLSALSSYAITPLWMRDARISPDGSEIVFCYKGDIYKVPAQGGTAVQLTTQTSYEANPVWSPDGKQIAFASDRNGNFDLFIMPADGGAARRLTYHSASEIPSAFTPDGKYVFFSASIQDPASSALFPTGAMTELYKVPVAGGRTEQVLGTPAELVCFDKTGKNFLYQDRKGFEDEWRKHHTSSITRDIWLYNAQTGKHTNLTNREGEDRNPVYAPDGNAVYFLSERDGGSFNVYTFSLNTPQEVKAVTTFKTHPVRFLSVSDKGTLCYTYDGELYTQKSGARPEKVKVELVRDDEQQLATLKFSQGATSASVSPDGKQVAFIVRGDVFVTSTDYATTKQITNTPAKEAAVSFAPDNRTLVYASERTGNWQLYTAKISRKEDPNFPNATLIEEEVLLPSKTVERAYPQYSPDGKELAFIEDRNRLMVLNLKTKKVRQVTDGSTWYNTGGGFDYEWSPDGKWFTLEFIGNRHDPYSDVGIVSAQGGAITNLTNSGYISGAPRWVLDGNAILFQTERYGMRAHASWGSQQDVMLVFLNQDAYDRYRLSKEDFELLKEFEKEQKKAKEKDDEKTKDAKKSKAEKADKGNVNKGKADKSKADKEKSKVDSSKDSNQDESADDKADQKELVVELNGIEDRIVRLTPNSSDLGSAILSKDGEDLYYFSAFEDGYDLWKMNLREKDTKRLHKLNTGWASLMLDKKGDIFLLGSRIMQKMDAKSDALKSISYQAEMKMDLAAERETMFDHVYKQHQKRFYNVNMHGVDWDAMTNAYRKFLPHIDNNYDFAELLSEWLGELNVSHTGGRYSPKGKGDVTSNLGLLFDWNYQGKGMQIAEVIEKGPFDHSRTKVKAGCIIEKINGEEITLDNDITCLLNNKAGKKTLISIYNPQSKERWEEVVIPVTNGQLNGLLYKRWVKQRAADVEKWSKGRLGYVHIQSMGDDSFRTVYSDILGKYNNCEGIVIDTRFNGGGRLHEDIEILFSGQKYFTQVVRGREACDMPSRRWNKPSIMLQCEANYSNAHGTPWVYKHQKIGKLVGMPVPGTMTSVSWETLQDPSLVFGIPIVGYRLPDGSYLENTQLEPDVKVANNPETVVKGEDTQLKVAVDELLKEIDSQKK</sequence>
<evidence type="ECO:0000256" key="3">
    <source>
        <dbReference type="SAM" id="MobiDB-lite"/>
    </source>
</evidence>
<dbReference type="EC" id="3.4.21.-" evidence="1"/>
<gene>
    <name evidence="7" type="ORF">F6S82_18400</name>
    <name evidence="8" type="ORF">SAMN04487924_12910</name>
    <name evidence="9" type="ORF">SAMN05216250_105137</name>
</gene>
<dbReference type="Proteomes" id="UP000327007">
    <property type="component" value="Unassembled WGS sequence"/>
</dbReference>
<name>A0A1H4GH34_9BACE</name>
<feature type="signal peptide" evidence="4">
    <location>
        <begin position="1"/>
        <end position="19"/>
    </location>
</feature>
<dbReference type="Gene3D" id="2.120.10.30">
    <property type="entry name" value="TolB, C-terminal domain"/>
    <property type="match status" value="2"/>
</dbReference>
<comment type="subcellular location">
    <subcellularLocation>
        <location evidence="1">Cytoplasm</location>
    </subcellularLocation>
</comment>
<reference evidence="7" key="4">
    <citation type="submission" date="2019-09" db="EMBL/GenBank/DDBJ databases">
        <authorList>
            <person name="Ross B.D."/>
            <person name="Verster A.J."/>
            <person name="Radey M.C."/>
            <person name="Schmidtke D.T."/>
            <person name="Pope C.E."/>
            <person name="Hoffman L.R."/>
            <person name="Hajjar A.M."/>
            <person name="Peterson S.B."/>
            <person name="Borenstein E."/>
            <person name="Mougous J.D."/>
        </authorList>
    </citation>
    <scope>NUCLEOTIDE SEQUENCE</scope>
    <source>
        <strain evidence="7">H204</strain>
    </source>
</reference>
<dbReference type="SUPFAM" id="SSF82171">
    <property type="entry name" value="DPP6 N-terminal domain-like"/>
    <property type="match status" value="1"/>
</dbReference>
<dbReference type="GO" id="GO:0006508">
    <property type="term" value="P:proteolysis"/>
    <property type="evidence" value="ECO:0007669"/>
    <property type="project" value="UniProtKB-UniRule"/>
</dbReference>
<feature type="active site" description="Charge relay system" evidence="2">
    <location>
        <position position="1078"/>
    </location>
</feature>
<dbReference type="EMBL" id="VYQC01000012">
    <property type="protein sequence ID" value="KAA9043036.1"/>
    <property type="molecule type" value="Genomic_DNA"/>
</dbReference>
<feature type="region of interest" description="Disordered" evidence="3">
    <location>
        <begin position="570"/>
        <end position="631"/>
    </location>
</feature>
<dbReference type="PANTHER" id="PTHR42972:SF8">
    <property type="entry name" value="POLYHYDROXYBUTYRATE DEPOLYMERASE"/>
    <property type="match status" value="1"/>
</dbReference>
<dbReference type="InterPro" id="IPR005151">
    <property type="entry name" value="Tail-specific_protease"/>
</dbReference>
<keyword evidence="4" id="KW-0732">Signal</keyword>
<comment type="function">
    <text evidence="1">Degrades oligopeptides.</text>
</comment>
<dbReference type="Gene3D" id="2.120.10.60">
    <property type="entry name" value="Tricorn protease N-terminal domain"/>
    <property type="match status" value="1"/>
</dbReference>
<evidence type="ECO:0000259" key="6">
    <source>
        <dbReference type="Pfam" id="PF14684"/>
    </source>
</evidence>
<dbReference type="GO" id="GO:0008236">
    <property type="term" value="F:serine-type peptidase activity"/>
    <property type="evidence" value="ECO:0007669"/>
    <property type="project" value="UniProtKB-UniRule"/>
</dbReference>
<dbReference type="Proteomes" id="UP000183040">
    <property type="component" value="Unassembled WGS sequence"/>
</dbReference>
<dbReference type="EMBL" id="FNRP01000029">
    <property type="protein sequence ID" value="SEB08310.1"/>
    <property type="molecule type" value="Genomic_DNA"/>
</dbReference>
<dbReference type="Pfam" id="PF03572">
    <property type="entry name" value="Peptidase_S41"/>
    <property type="match status" value="1"/>
</dbReference>
<accession>A0A1H4GH34</accession>
<evidence type="ECO:0000259" key="5">
    <source>
        <dbReference type="Pfam" id="PF03572"/>
    </source>
</evidence>
<keyword evidence="1" id="KW-0378">Hydrolase</keyword>
<reference evidence="12" key="2">
    <citation type="journal article" date="2018" name="J. Anim. Genet.">
        <title>Acquired interbacterial defense systems protect against interspecies antagonism in the human gut microbiome.</title>
        <authorList>
            <person name="Ross B.D."/>
            <person name="Verster A.J."/>
            <person name="Radey M.C."/>
            <person name="Schmidtke D.T."/>
            <person name="Pope C.E."/>
            <person name="Hoffman L.R."/>
            <person name="Hajjar A."/>
            <person name="Peterson S.B."/>
            <person name="Borenstein E."/>
            <person name="Mougous J."/>
        </authorList>
    </citation>
    <scope>NUCLEOTIDE SEQUENCE [LARGE SCALE GENOMIC DNA]</scope>
    <source>
        <strain evidence="12">H204</strain>
    </source>
</reference>
<dbReference type="Gene3D" id="2.30.42.10">
    <property type="match status" value="1"/>
</dbReference>
<feature type="domain" description="Tail specific protease" evidence="5">
    <location>
        <begin position="933"/>
        <end position="1088"/>
    </location>
</feature>